<evidence type="ECO:0008006" key="5">
    <source>
        <dbReference type="Google" id="ProtNLM"/>
    </source>
</evidence>
<feature type="transmembrane region" description="Helical" evidence="2">
    <location>
        <begin position="573"/>
        <end position="595"/>
    </location>
</feature>
<feature type="transmembrane region" description="Helical" evidence="2">
    <location>
        <begin position="376"/>
        <end position="395"/>
    </location>
</feature>
<dbReference type="Proteomes" id="UP000734511">
    <property type="component" value="Unassembled WGS sequence"/>
</dbReference>
<name>A0ABX1A2G2_9ACTN</name>
<proteinExistence type="predicted"/>
<evidence type="ECO:0000313" key="3">
    <source>
        <dbReference type="EMBL" id="NJP48043.1"/>
    </source>
</evidence>
<feature type="transmembrane region" description="Helical" evidence="2">
    <location>
        <begin position="123"/>
        <end position="144"/>
    </location>
</feature>
<dbReference type="RefSeq" id="WP_167986869.1">
    <property type="nucleotide sequence ID" value="NZ_JAATEJ010000038.1"/>
</dbReference>
<feature type="compositionally biased region" description="Low complexity" evidence="1">
    <location>
        <begin position="37"/>
        <end position="54"/>
    </location>
</feature>
<feature type="transmembrane region" description="Helical" evidence="2">
    <location>
        <begin position="282"/>
        <end position="301"/>
    </location>
</feature>
<accession>A0ABX1A2G2</accession>
<feature type="transmembrane region" description="Helical" evidence="2">
    <location>
        <begin position="248"/>
        <end position="270"/>
    </location>
</feature>
<feature type="transmembrane region" description="Helical" evidence="2">
    <location>
        <begin position="644"/>
        <end position="663"/>
    </location>
</feature>
<feature type="region of interest" description="Disordered" evidence="1">
    <location>
        <begin position="1"/>
        <end position="99"/>
    </location>
</feature>
<sequence length="669" mass="68611">MTDRRRPTRPDANPADTGTGPGPGTGPRAEDDDGTQPAPHATPGTDPGAGAAPETPDDADSPGPDPDAPGEGDGKDDPGPDPDTDPDDAPWSEEDDDRTDETLAWLRRRRRAHRRARGREMAVVAYTVVIALAGYGSSFVVSFFRGLRDGSGYADAARDLSAGMPALFAFGALALGVVAARDALWRGPVVVPGPTAGWLLAQPVRRERILRPWFRLTAGLALAVGVLGGLAGAAVLRVTDLAPLGKAMLAALPAAVCLPLLAVALAMAVERRPGWARAVRRWTAPTVLLLAALAAQTVLAAHGHRSPAVEQVELWSGPWGWAAQPVVHAVHSAAVPAAHAATALTHPTTPVPTTGVRVVVTSTVTTGGAAGPAAPAWPAAVALLVAMTAAALTLAHRDAGRVPTARLRERAATAATVSSVAWSLELRAAKLAIMAGTEGDSGVRLRLRPPHGRLGRHLVVVWRDLLTLLRAPGRLGKAAVWTACGAGIAALGADLGGERRWVGLVVGLLLGYFAVGTLAEPARLETDDVRRAAWAPYRFRTVMLHHGIVPAVFGVGLGLLAAVPFAVAGHPVALLLIPLCAPPFTAAALVSAARGPARTQLLFLGGGSPVGGPGPLIYLAWYAAGPLLAVTALTLALAAAPAQAVLTAVAVTAALAALAAGMSDRLIRH</sequence>
<gene>
    <name evidence="3" type="ORF">HCN08_32265</name>
</gene>
<evidence type="ECO:0000256" key="1">
    <source>
        <dbReference type="SAM" id="MobiDB-lite"/>
    </source>
</evidence>
<keyword evidence="2" id="KW-0812">Transmembrane</keyword>
<evidence type="ECO:0000313" key="4">
    <source>
        <dbReference type="Proteomes" id="UP000734511"/>
    </source>
</evidence>
<reference evidence="3 4" key="1">
    <citation type="submission" date="2020-03" db="EMBL/GenBank/DDBJ databases">
        <title>WGS of actinomycetes isolated from Thailand.</title>
        <authorList>
            <person name="Thawai C."/>
        </authorList>
    </citation>
    <scope>NUCLEOTIDE SEQUENCE [LARGE SCALE GENOMIC DNA]</scope>
    <source>
        <strain evidence="3 4">PRB2-1</strain>
    </source>
</reference>
<keyword evidence="2" id="KW-0472">Membrane</keyword>
<comment type="caution">
    <text evidence="3">The sequence shown here is derived from an EMBL/GenBank/DDBJ whole genome shotgun (WGS) entry which is preliminary data.</text>
</comment>
<evidence type="ECO:0000256" key="2">
    <source>
        <dbReference type="SAM" id="Phobius"/>
    </source>
</evidence>
<protein>
    <recommendedName>
        <fullName evidence="5">ABC transporter permease</fullName>
    </recommendedName>
</protein>
<keyword evidence="2" id="KW-1133">Transmembrane helix</keyword>
<feature type="transmembrane region" description="Helical" evidence="2">
    <location>
        <begin position="543"/>
        <end position="567"/>
    </location>
</feature>
<dbReference type="EMBL" id="JAATEJ010000038">
    <property type="protein sequence ID" value="NJP48043.1"/>
    <property type="molecule type" value="Genomic_DNA"/>
</dbReference>
<feature type="transmembrane region" description="Helical" evidence="2">
    <location>
        <begin position="164"/>
        <end position="180"/>
    </location>
</feature>
<feature type="compositionally biased region" description="Acidic residues" evidence="1">
    <location>
        <begin position="79"/>
        <end position="99"/>
    </location>
</feature>
<feature type="transmembrane region" description="Helical" evidence="2">
    <location>
        <begin position="213"/>
        <end position="236"/>
    </location>
</feature>
<organism evidence="3 4">
    <name type="scientific">Actinacidiphila epipremni</name>
    <dbReference type="NCBI Taxonomy" id="2053013"/>
    <lineage>
        <taxon>Bacteria</taxon>
        <taxon>Bacillati</taxon>
        <taxon>Actinomycetota</taxon>
        <taxon>Actinomycetes</taxon>
        <taxon>Kitasatosporales</taxon>
        <taxon>Streptomycetaceae</taxon>
        <taxon>Actinacidiphila</taxon>
    </lineage>
</organism>
<keyword evidence="4" id="KW-1185">Reference proteome</keyword>